<reference evidence="1 2" key="1">
    <citation type="submission" date="2007-08" db="EMBL/GenBank/DDBJ databases">
        <authorList>
            <person name="Fulton L."/>
            <person name="Clifton S."/>
            <person name="Fulton B."/>
            <person name="Xu J."/>
            <person name="Minx P."/>
            <person name="Pepin K.H."/>
            <person name="Johnson M."/>
            <person name="Thiruvilangam P."/>
            <person name="Bhonagiri V."/>
            <person name="Nash W.E."/>
            <person name="Mardis E.R."/>
            <person name="Wilson R.K."/>
        </authorList>
    </citation>
    <scope>NUCLEOTIDE SEQUENCE [LARGE SCALE GENOMIC DNA]</scope>
    <source>
        <strain evidence="2">ATCC BAA-613 / DSM 15670 / CCUG 46953 / JCM 12243 / WAL 16351</strain>
    </source>
</reference>
<evidence type="ECO:0000313" key="1">
    <source>
        <dbReference type="EMBL" id="EDP12662.1"/>
    </source>
</evidence>
<dbReference type="RefSeq" id="WP_007035663.1">
    <property type="nucleotide sequence ID" value="NZ_DS480665.1"/>
</dbReference>
<dbReference type="PaxDb" id="411902-CLOBOL_07093"/>
<reference evidence="1 2" key="2">
    <citation type="submission" date="2007-09" db="EMBL/GenBank/DDBJ databases">
        <title>Draft genome sequence of Clostridium bolteae (ATCC BAA-613).</title>
        <authorList>
            <person name="Sudarsanam P."/>
            <person name="Ley R."/>
            <person name="Guruge J."/>
            <person name="Turnbaugh P.J."/>
            <person name="Mahowald M."/>
            <person name="Liep D."/>
            <person name="Gordon J."/>
        </authorList>
    </citation>
    <scope>NUCLEOTIDE SEQUENCE [LARGE SCALE GENOMIC DNA]</scope>
    <source>
        <strain evidence="2">ATCC BAA-613 / DSM 15670 / CCUG 46953 / JCM 12243 / WAL 16351</strain>
    </source>
</reference>
<comment type="caution">
    <text evidence="1">The sequence shown here is derived from an EMBL/GenBank/DDBJ whole genome shotgun (WGS) entry which is preliminary data.</text>
</comment>
<protein>
    <submittedName>
        <fullName evidence="1">Uncharacterized protein</fullName>
    </submittedName>
</protein>
<gene>
    <name evidence="1" type="ORF">CLOBOL_07093</name>
</gene>
<dbReference type="HOGENOM" id="CLU_2745821_0_0_9"/>
<evidence type="ECO:0000313" key="2">
    <source>
        <dbReference type="Proteomes" id="UP000005396"/>
    </source>
</evidence>
<organism evidence="1 2">
    <name type="scientific">Enterocloster bolteae (strain ATCC BAA-613 / DSM 15670 / CCUG 46953 / JCM 12243 / WAL 16351)</name>
    <name type="common">Clostridium bolteae</name>
    <dbReference type="NCBI Taxonomy" id="411902"/>
    <lineage>
        <taxon>Bacteria</taxon>
        <taxon>Bacillati</taxon>
        <taxon>Bacillota</taxon>
        <taxon>Clostridia</taxon>
        <taxon>Lachnospirales</taxon>
        <taxon>Lachnospiraceae</taxon>
        <taxon>Enterocloster</taxon>
    </lineage>
</organism>
<sequence length="71" mass="7408">DIGHVILYPEIPLFSGFYFISYQAKSGISGENPSGGLPVPTAAPCELQTSLDAASFVSNLNPLLTTNVPVA</sequence>
<feature type="non-terminal residue" evidence="1">
    <location>
        <position position="1"/>
    </location>
</feature>
<dbReference type="EMBL" id="ABCC02000070">
    <property type="protein sequence ID" value="EDP12662.1"/>
    <property type="molecule type" value="Genomic_DNA"/>
</dbReference>
<dbReference type="Proteomes" id="UP000005396">
    <property type="component" value="Unassembled WGS sequence"/>
</dbReference>
<name>A8S529_ENTBW</name>
<proteinExistence type="predicted"/>
<dbReference type="AlphaFoldDB" id="A8S529"/>
<accession>A8S529</accession>